<proteinExistence type="predicted"/>
<dbReference type="RefSeq" id="YP_010738155.1">
    <property type="nucleotide sequence ID" value="NC_073023.1"/>
</dbReference>
<sequence length="304" mass="33925">MADLFDVLVRHQVYLEGLKRGRNADFPKVLGQLDKVLRANLAHITYENLGDANKRELNKLLVDLRKAMRSIFDPWLNELVAWLERYMQVEVGAFARYFETEADPAPIFAATKTEPMGANGLFWLPFLRGSASYAMLRIERLVTSGYANRLTKDEVARSLLGTKNNRYKDGISRLLDNASSAAVNTVMQHMSAQAAMTTAKKVFGKYEWVSVIDDGTTNICLGRDGKIYVFGRGPVPPAHVGCRSIIVPDYGRATTPELRFSMWASSQPAAFVNDAFDAAPSSRYEGSRAISLEQYQGKRSLILS</sequence>
<dbReference type="Proteomes" id="UP000502376">
    <property type="component" value="Segment"/>
</dbReference>
<accession>A0A6M3T9Q4</accession>
<evidence type="ECO:0000313" key="2">
    <source>
        <dbReference type="Proteomes" id="UP000502376"/>
    </source>
</evidence>
<protein>
    <recommendedName>
        <fullName evidence="3">Phage head morphogenesis domain-containing protein</fullName>
    </recommendedName>
</protein>
<organism evidence="1 2">
    <name type="scientific">Sphingomonas phage Eidolon</name>
    <dbReference type="NCBI Taxonomy" id="2686311"/>
    <lineage>
        <taxon>Viruses</taxon>
        <taxon>Duplodnaviria</taxon>
        <taxon>Heunggongvirae</taxon>
        <taxon>Uroviricota</taxon>
        <taxon>Caudoviricetes</taxon>
        <taxon>Johnpaulvirinae</taxon>
        <taxon>Eidolonvirus</taxon>
        <taxon>Eidolonvirus eidolon</taxon>
    </lineage>
</organism>
<keyword evidence="2" id="KW-1185">Reference proteome</keyword>
<reference evidence="1 2" key="1">
    <citation type="submission" date="2019-11" db="EMBL/GenBank/DDBJ databases">
        <authorList>
            <person name="Hylling O."/>
            <person name="Hansen L.H."/>
            <person name="Johansen A."/>
        </authorList>
    </citation>
    <scope>NUCLEOTIDE SEQUENCE [LARGE SCALE GENOMIC DNA]</scope>
</reference>
<dbReference type="EMBL" id="MN734437">
    <property type="protein sequence ID" value="QJD54389.1"/>
    <property type="molecule type" value="Genomic_DNA"/>
</dbReference>
<evidence type="ECO:0000313" key="1">
    <source>
        <dbReference type="EMBL" id="QJD54389.1"/>
    </source>
</evidence>
<dbReference type="KEGG" id="vg:79585520"/>
<dbReference type="GeneID" id="79585520"/>
<evidence type="ECO:0008006" key="3">
    <source>
        <dbReference type="Google" id="ProtNLM"/>
    </source>
</evidence>
<name>A0A6M3T9Q4_9CAUD</name>